<organism evidence="2 3">
    <name type="scientific">Huso huso</name>
    <name type="common">Beluga</name>
    <name type="synonym">Acipenser huso</name>
    <dbReference type="NCBI Taxonomy" id="61971"/>
    <lineage>
        <taxon>Eukaryota</taxon>
        <taxon>Metazoa</taxon>
        <taxon>Chordata</taxon>
        <taxon>Craniata</taxon>
        <taxon>Vertebrata</taxon>
        <taxon>Euteleostomi</taxon>
        <taxon>Actinopterygii</taxon>
        <taxon>Chondrostei</taxon>
        <taxon>Acipenseriformes</taxon>
        <taxon>Acipenseridae</taxon>
        <taxon>Huso</taxon>
    </lineage>
</organism>
<keyword evidence="3" id="KW-1185">Reference proteome</keyword>
<evidence type="ECO:0000256" key="1">
    <source>
        <dbReference type="SAM" id="MobiDB-lite"/>
    </source>
</evidence>
<comment type="caution">
    <text evidence="2">The sequence shown here is derived from an EMBL/GenBank/DDBJ whole genome shotgun (WGS) entry which is preliminary data.</text>
</comment>
<evidence type="ECO:0000313" key="3">
    <source>
        <dbReference type="Proteomes" id="UP001369086"/>
    </source>
</evidence>
<reference evidence="2 3" key="1">
    <citation type="submission" date="2021-05" db="EMBL/GenBank/DDBJ databases">
        <authorList>
            <person name="Zahm M."/>
            <person name="Klopp C."/>
            <person name="Cabau C."/>
            <person name="Kuhl H."/>
            <person name="Suciu R."/>
            <person name="Ciorpac M."/>
            <person name="Holostenco D."/>
            <person name="Gessner J."/>
            <person name="Wuertz S."/>
            <person name="Hohne C."/>
            <person name="Stock M."/>
            <person name="Gislard M."/>
            <person name="Lluch J."/>
            <person name="Milhes M."/>
            <person name="Lampietro C."/>
            <person name="Lopez Roques C."/>
            <person name="Donnadieu C."/>
            <person name="Du K."/>
            <person name="Schartl M."/>
            <person name="Guiguen Y."/>
        </authorList>
    </citation>
    <scope>NUCLEOTIDE SEQUENCE [LARGE SCALE GENOMIC DNA]</scope>
    <source>
        <strain evidence="2">Hh-F2</strain>
        <tissue evidence="2">Blood</tissue>
    </source>
</reference>
<name>A0ABR0Y3N6_HUSHU</name>
<protein>
    <submittedName>
        <fullName evidence="2">Uncharacterized protein</fullName>
    </submittedName>
</protein>
<gene>
    <name evidence="2" type="ORF">HHUSO_G35284</name>
</gene>
<dbReference type="EMBL" id="JAHFZB010000050">
    <property type="protein sequence ID" value="KAK6467282.1"/>
    <property type="molecule type" value="Genomic_DNA"/>
</dbReference>
<proteinExistence type="predicted"/>
<feature type="region of interest" description="Disordered" evidence="1">
    <location>
        <begin position="294"/>
        <end position="314"/>
    </location>
</feature>
<sequence>STCICRSLVKESVGHHSGQLPKSPSENLAANWMRMALRCNGDEETRMEQHHHWRGGEASEQLPIQYSYLHKVHVQSSTDRHVNTTSHGVEQWKNAEHGQSIISKIHEATAEDNKAGLQGLQNMIEGLFVSIKQRTHHLYRQTDSNKRRHRIRLKILDEKRKFSEAIAEYNDLVPDSDRIDSLDFWQRKVTPGLGNCLAVVNIYKKTAVGLYTKKRVFDKVMLLRRLHEEGVILVREMKQHWEYLRRSAGTLRDLASQLSDDLQRISELRYHQDNVRDTYSRIIGLDATILDEDIENEDFESSQYDSTGEDEEKP</sequence>
<evidence type="ECO:0000313" key="2">
    <source>
        <dbReference type="EMBL" id="KAK6467282.1"/>
    </source>
</evidence>
<feature type="non-terminal residue" evidence="2">
    <location>
        <position position="1"/>
    </location>
</feature>
<accession>A0ABR0Y3N6</accession>
<dbReference type="Proteomes" id="UP001369086">
    <property type="component" value="Unassembled WGS sequence"/>
</dbReference>